<dbReference type="HOGENOM" id="CLU_007383_5_1_11"/>
<dbReference type="Proteomes" id="UP000002247">
    <property type="component" value="Chromosome"/>
</dbReference>
<evidence type="ECO:0000313" key="4">
    <source>
        <dbReference type="EMBL" id="ADG97763.1"/>
    </source>
</evidence>
<dbReference type="Gene3D" id="3.40.50.720">
    <property type="entry name" value="NAD(P)-binding Rossmann-like Domain"/>
    <property type="match status" value="1"/>
</dbReference>
<organism evidence="4 5">
    <name type="scientific">Segniliparus rotundus (strain ATCC BAA-972 / CDC 1076 / CIP 108378 / DSM 44985 / JCM 13578)</name>
    <dbReference type="NCBI Taxonomy" id="640132"/>
    <lineage>
        <taxon>Bacteria</taxon>
        <taxon>Bacillati</taxon>
        <taxon>Actinomycetota</taxon>
        <taxon>Actinomycetes</taxon>
        <taxon>Mycobacteriales</taxon>
        <taxon>Segniliparaceae</taxon>
        <taxon>Segniliparus</taxon>
    </lineage>
</organism>
<dbReference type="KEGG" id="srt:Srot_1294"/>
<dbReference type="eggNOG" id="COG0702">
    <property type="taxonomic scope" value="Bacteria"/>
</dbReference>
<evidence type="ECO:0000259" key="3">
    <source>
        <dbReference type="Pfam" id="PF13460"/>
    </source>
</evidence>
<dbReference type="AlphaFoldDB" id="D6ZFN9"/>
<feature type="domain" description="NAD(P)-binding" evidence="3">
    <location>
        <begin position="8"/>
        <end position="138"/>
    </location>
</feature>
<dbReference type="Pfam" id="PF13460">
    <property type="entry name" value="NAD_binding_10"/>
    <property type="match status" value="1"/>
</dbReference>
<dbReference type="SUPFAM" id="SSF51735">
    <property type="entry name" value="NAD(P)-binding Rossmann-fold domains"/>
    <property type="match status" value="1"/>
</dbReference>
<dbReference type="PANTHER" id="PTHR47128">
    <property type="match status" value="1"/>
</dbReference>
<evidence type="ECO:0000313" key="5">
    <source>
        <dbReference type="Proteomes" id="UP000002247"/>
    </source>
</evidence>
<accession>D6ZFN9</accession>
<reference evidence="4 5" key="1">
    <citation type="journal article" date="2010" name="Stand. Genomic Sci.">
        <title>Complete genome sequence of Segniliparus rotundus type strain (CDC 1076).</title>
        <authorList>
            <person name="Sikorski J."/>
            <person name="Lapidus A."/>
            <person name="Copeland A."/>
            <person name="Misra M."/>
            <person name="Glavina Del Rio T."/>
            <person name="Nolan M."/>
            <person name="Lucas S."/>
            <person name="Chen F."/>
            <person name="Tice H."/>
            <person name="Cheng J.F."/>
            <person name="Jando M."/>
            <person name="Schneider S."/>
            <person name="Bruce D."/>
            <person name="Goodwin L."/>
            <person name="Pitluck S."/>
            <person name="Liolios K."/>
            <person name="Mikhailova N."/>
            <person name="Pati A."/>
            <person name="Ivanova N."/>
            <person name="Mavromatis K."/>
            <person name="Chen A."/>
            <person name="Palaniappan K."/>
            <person name="Chertkov O."/>
            <person name="Land M."/>
            <person name="Hauser L."/>
            <person name="Chang Y.J."/>
            <person name="Jeffries C.D."/>
            <person name="Brettin T."/>
            <person name="Detter J.C."/>
            <person name="Han C."/>
            <person name="Rohde M."/>
            <person name="Goker M."/>
            <person name="Bristow J."/>
            <person name="Eisen J.A."/>
            <person name="Markowitz V."/>
            <person name="Hugenholtz P."/>
            <person name="Kyrpides N.C."/>
            <person name="Klenk H.P."/>
        </authorList>
    </citation>
    <scope>NUCLEOTIDE SEQUENCE [LARGE SCALE GENOMIC DNA]</scope>
    <source>
        <strain evidence="5">ATCC BAA-972 / CDC 1076 / CIP 108378 / DSM 44985 / JCM 13578</strain>
    </source>
</reference>
<dbReference type="InterPro" id="IPR016040">
    <property type="entry name" value="NAD(P)-bd_dom"/>
</dbReference>
<dbReference type="GO" id="GO:0009523">
    <property type="term" value="C:photosystem II"/>
    <property type="evidence" value="ECO:0007669"/>
    <property type="project" value="UniProtKB-KW"/>
</dbReference>
<proteinExistence type="predicted"/>
<name>D6ZFN9_SEGRD</name>
<evidence type="ECO:0000256" key="2">
    <source>
        <dbReference type="ARBA" id="ARBA00023276"/>
    </source>
</evidence>
<evidence type="ECO:0000256" key="1">
    <source>
        <dbReference type="ARBA" id="ARBA00022531"/>
    </source>
</evidence>
<dbReference type="EMBL" id="CP001958">
    <property type="protein sequence ID" value="ADG97763.1"/>
    <property type="molecule type" value="Genomic_DNA"/>
</dbReference>
<dbReference type="PANTHER" id="PTHR47128:SF2">
    <property type="entry name" value="PROTEIN HIGH CHLOROPHYLL FLUORESCENCE PHENOTYPE 244, CHLOROPLASTIC"/>
    <property type="match status" value="1"/>
</dbReference>
<dbReference type="InterPro" id="IPR036291">
    <property type="entry name" value="NAD(P)-bd_dom_sf"/>
</dbReference>
<dbReference type="InterPro" id="IPR044256">
    <property type="entry name" value="HCF244-like"/>
</dbReference>
<sequence length="237" mass="24276">MATTLVTGGTGQLGVPTAAGLRASGHDVRVLSRARGAGLTTADVVSGAGIAEAVQGVDTIVHIVSTFGKGDLAGKGDMRIADTLIGAAKAAGVGHLVFISIIGADKIPLLYYKTKLAIEAKLRESGLAHTVLRIAQFHSLVEQIFTTQRRLPVLFAPAFSVQPIDAGDAAKRIVEIASGSPQGRAEDIAGPVAAEAAAWARQWKTAAGSRQPVVPFWLPGATFAGYAAGHNLAPEAA</sequence>
<gene>
    <name evidence="4" type="ordered locus">Srot_1294</name>
</gene>
<keyword evidence="2" id="KW-0604">Photosystem II</keyword>
<dbReference type="RefSeq" id="WP_013138217.1">
    <property type="nucleotide sequence ID" value="NC_014168.1"/>
</dbReference>
<protein>
    <submittedName>
        <fullName evidence="4">NmrA family protein</fullName>
    </submittedName>
</protein>
<keyword evidence="5" id="KW-1185">Reference proteome</keyword>
<dbReference type="STRING" id="640132.Srot_1294"/>
<keyword evidence="1" id="KW-0602">Photosynthesis</keyword>
<dbReference type="GO" id="GO:0015979">
    <property type="term" value="P:photosynthesis"/>
    <property type="evidence" value="ECO:0007669"/>
    <property type="project" value="UniProtKB-KW"/>
</dbReference>